<dbReference type="HOGENOM" id="CLU_030815_0_0_1"/>
<evidence type="ECO:0000256" key="1">
    <source>
        <dbReference type="SAM" id="Coils"/>
    </source>
</evidence>
<evidence type="ECO:0008006" key="4">
    <source>
        <dbReference type="Google" id="ProtNLM"/>
    </source>
</evidence>
<proteinExistence type="predicted"/>
<reference evidence="2 3" key="1">
    <citation type="journal article" date="2012" name="PLoS Pathog.">
        <title>Diverse lifestyles and strategies of plant pathogenesis encoded in the genomes of eighteen Dothideomycetes fungi.</title>
        <authorList>
            <person name="Ohm R.A."/>
            <person name="Feau N."/>
            <person name="Henrissat B."/>
            <person name="Schoch C.L."/>
            <person name="Horwitz B.A."/>
            <person name="Barry K.W."/>
            <person name="Condon B.J."/>
            <person name="Copeland A.C."/>
            <person name="Dhillon B."/>
            <person name="Glaser F."/>
            <person name="Hesse C.N."/>
            <person name="Kosti I."/>
            <person name="LaButti K."/>
            <person name="Lindquist E.A."/>
            <person name="Lucas S."/>
            <person name="Salamov A.A."/>
            <person name="Bradshaw R.E."/>
            <person name="Ciuffetti L."/>
            <person name="Hamelin R.C."/>
            <person name="Kema G.H.J."/>
            <person name="Lawrence C."/>
            <person name="Scott J.A."/>
            <person name="Spatafora J.W."/>
            <person name="Turgeon B.G."/>
            <person name="de Wit P.J.G.M."/>
            <person name="Zhong S."/>
            <person name="Goodwin S.B."/>
            <person name="Grigoriev I.V."/>
        </authorList>
    </citation>
    <scope>NUCLEOTIDE SEQUENCE [LARGE SCALE GENOMIC DNA]</scope>
    <source>
        <strain evidence="3">C5 / ATCC 48332 / race O</strain>
    </source>
</reference>
<keyword evidence="3" id="KW-1185">Reference proteome</keyword>
<evidence type="ECO:0000313" key="2">
    <source>
        <dbReference type="EMBL" id="EMD86589.1"/>
    </source>
</evidence>
<name>M2TJB9_COCH5</name>
<dbReference type="EMBL" id="KB445584">
    <property type="protein sequence ID" value="EMD86589.1"/>
    <property type="molecule type" value="Genomic_DNA"/>
</dbReference>
<protein>
    <recommendedName>
        <fullName evidence="4">F-box domain-containing protein</fullName>
    </recommendedName>
</protein>
<organism evidence="2 3">
    <name type="scientific">Cochliobolus heterostrophus (strain C5 / ATCC 48332 / race O)</name>
    <name type="common">Southern corn leaf blight fungus</name>
    <name type="synonym">Bipolaris maydis</name>
    <dbReference type="NCBI Taxonomy" id="701091"/>
    <lineage>
        <taxon>Eukaryota</taxon>
        <taxon>Fungi</taxon>
        <taxon>Dikarya</taxon>
        <taxon>Ascomycota</taxon>
        <taxon>Pezizomycotina</taxon>
        <taxon>Dothideomycetes</taxon>
        <taxon>Pleosporomycetidae</taxon>
        <taxon>Pleosporales</taxon>
        <taxon>Pleosporineae</taxon>
        <taxon>Pleosporaceae</taxon>
        <taxon>Bipolaris</taxon>
    </lineage>
</organism>
<dbReference type="OrthoDB" id="3739674at2759"/>
<evidence type="ECO:0000313" key="3">
    <source>
        <dbReference type="Proteomes" id="UP000016936"/>
    </source>
</evidence>
<feature type="coiled-coil region" evidence="1">
    <location>
        <begin position="133"/>
        <end position="160"/>
    </location>
</feature>
<dbReference type="OMA" id="DTHANYT"/>
<reference evidence="3" key="2">
    <citation type="journal article" date="2013" name="PLoS Genet.">
        <title>Comparative genome structure, secondary metabolite, and effector coding capacity across Cochliobolus pathogens.</title>
        <authorList>
            <person name="Condon B.J."/>
            <person name="Leng Y."/>
            <person name="Wu D."/>
            <person name="Bushley K.E."/>
            <person name="Ohm R.A."/>
            <person name="Otillar R."/>
            <person name="Martin J."/>
            <person name="Schackwitz W."/>
            <person name="Grimwood J."/>
            <person name="MohdZainudin N."/>
            <person name="Xue C."/>
            <person name="Wang R."/>
            <person name="Manning V.A."/>
            <person name="Dhillon B."/>
            <person name="Tu Z.J."/>
            <person name="Steffenson B.J."/>
            <person name="Salamov A."/>
            <person name="Sun H."/>
            <person name="Lowry S."/>
            <person name="LaButti K."/>
            <person name="Han J."/>
            <person name="Copeland A."/>
            <person name="Lindquist E."/>
            <person name="Barry K."/>
            <person name="Schmutz J."/>
            <person name="Baker S.E."/>
            <person name="Ciuffetti L.M."/>
            <person name="Grigoriev I.V."/>
            <person name="Zhong S."/>
            <person name="Turgeon B.G."/>
        </authorList>
    </citation>
    <scope>NUCLEOTIDE SEQUENCE [LARGE SCALE GENOMIC DNA]</scope>
    <source>
        <strain evidence="3">C5 / ATCC 48332 / race O</strain>
    </source>
</reference>
<dbReference type="AlphaFoldDB" id="M2TJB9"/>
<sequence length="492" mass="57177">MASTRRNTHHSVDLPTEIWVMVIQLLDQQDREKLRLVNHELLPIATLCCFETVTFDLSEAGMEKLIQIASSKHLAENVRTLQLKRPRRMPEIIDFNEWMGFFVDVEEKKPFHYYSAGYDGGWLAYEGWSRYTRAEHESLYEQYKDKRNKTQDNLKSLLRRLYHTNSDHCEQLSFKDGVIGRLSEACRKFTKLTSFKHKPGTIWDDRWVDVLPGKHREFQDDEYESQEDDDIEALNLAVALSVMVSARKHISKLQSITFHTRGPLFWILLYLKRLQQGHGHNDVRAAEQHMGQELLNLTQYNQQFDTMKEALRDISSLDCSVSEKVHDGGLSRVTGPFLEFLCCCQKLRKLSLTFGHLEEGDLRFDETIGNQHDAPKALLTSLARSKPWSKIGELRLRIVTDQHSLLSFLNSISDTLHHLTLSNIHFGRSKESLCERGRGKWKTRTFFDPKAEKWEGRTTSYNDLKQLVIGYLLQTKQLHEALPDLITSSLWG</sequence>
<keyword evidence="1" id="KW-0175">Coiled coil</keyword>
<gene>
    <name evidence="2" type="ORF">COCHEDRAFT_1218172</name>
</gene>
<accession>M2TJB9</accession>
<dbReference type="Proteomes" id="UP000016936">
    <property type="component" value="Unassembled WGS sequence"/>
</dbReference>